<dbReference type="InterPro" id="IPR021819">
    <property type="entry name" value="Far11/STRP_C"/>
</dbReference>
<dbReference type="STRING" id="1348612.A0A397IVQ2"/>
<gene>
    <name evidence="3" type="ORF">Glove_151g174</name>
</gene>
<feature type="region of interest" description="Disordered" evidence="1">
    <location>
        <begin position="150"/>
        <end position="190"/>
    </location>
</feature>
<dbReference type="Proteomes" id="UP000266861">
    <property type="component" value="Unassembled WGS sequence"/>
</dbReference>
<feature type="region of interest" description="Disordered" evidence="1">
    <location>
        <begin position="1"/>
        <end position="26"/>
    </location>
</feature>
<reference evidence="3 4" key="1">
    <citation type="submission" date="2018-08" db="EMBL/GenBank/DDBJ databases">
        <title>Genome and evolution of the arbuscular mycorrhizal fungus Diversispora epigaea (formerly Glomus versiforme) and its bacterial endosymbionts.</title>
        <authorList>
            <person name="Sun X."/>
            <person name="Fei Z."/>
            <person name="Harrison M."/>
        </authorList>
    </citation>
    <scope>NUCLEOTIDE SEQUENCE [LARGE SCALE GENOMIC DNA]</scope>
    <source>
        <strain evidence="3 4">IT104</strain>
    </source>
</reference>
<dbReference type="EMBL" id="PQFF01000142">
    <property type="protein sequence ID" value="RHZ79117.1"/>
    <property type="molecule type" value="Genomic_DNA"/>
</dbReference>
<protein>
    <recommendedName>
        <fullName evidence="2">Far11/STRP C-terminal domain-containing protein</fullName>
    </recommendedName>
</protein>
<sequence>MDAAGINNNNIPPAEPTLQYSSSSSSSSTMMPASHFFFNNQYDPNINSNMNTAVISPDMNVITPPSPNNNNTSGSLMISNMKIITSIYLNCRPDSKDEWIAPTNAETEVEEALTNLRTLIKIYNESNYSSQYRDPHQLQQQQHYLNHQNYQNCNKNNNSYNNNNNPNNNNYNNNNNNNEIIEETFPPNYT</sequence>
<evidence type="ECO:0000259" key="2">
    <source>
        <dbReference type="Pfam" id="PF11882"/>
    </source>
</evidence>
<evidence type="ECO:0000313" key="4">
    <source>
        <dbReference type="Proteomes" id="UP000266861"/>
    </source>
</evidence>
<proteinExistence type="predicted"/>
<feature type="domain" description="Far11/STRP C-terminal" evidence="2">
    <location>
        <begin position="79"/>
        <end position="144"/>
    </location>
</feature>
<comment type="caution">
    <text evidence="3">The sequence shown here is derived from an EMBL/GenBank/DDBJ whole genome shotgun (WGS) entry which is preliminary data.</text>
</comment>
<feature type="compositionally biased region" description="Low complexity" evidence="1">
    <location>
        <begin position="150"/>
        <end position="178"/>
    </location>
</feature>
<dbReference type="AlphaFoldDB" id="A0A397IVQ2"/>
<feature type="compositionally biased region" description="Low complexity" evidence="1">
    <location>
        <begin position="1"/>
        <end position="12"/>
    </location>
</feature>
<dbReference type="Pfam" id="PF11882">
    <property type="entry name" value="DUF3402"/>
    <property type="match status" value="1"/>
</dbReference>
<keyword evidence="4" id="KW-1185">Reference proteome</keyword>
<name>A0A397IVQ2_9GLOM</name>
<organism evidence="3 4">
    <name type="scientific">Diversispora epigaea</name>
    <dbReference type="NCBI Taxonomy" id="1348612"/>
    <lineage>
        <taxon>Eukaryota</taxon>
        <taxon>Fungi</taxon>
        <taxon>Fungi incertae sedis</taxon>
        <taxon>Mucoromycota</taxon>
        <taxon>Glomeromycotina</taxon>
        <taxon>Glomeromycetes</taxon>
        <taxon>Diversisporales</taxon>
        <taxon>Diversisporaceae</taxon>
        <taxon>Diversispora</taxon>
    </lineage>
</organism>
<evidence type="ECO:0000313" key="3">
    <source>
        <dbReference type="EMBL" id="RHZ79117.1"/>
    </source>
</evidence>
<evidence type="ECO:0000256" key="1">
    <source>
        <dbReference type="SAM" id="MobiDB-lite"/>
    </source>
</evidence>
<accession>A0A397IVQ2</accession>
<dbReference type="OrthoDB" id="2447916at2759"/>